<evidence type="ECO:0000313" key="1">
    <source>
        <dbReference type="EMBL" id="KKN37973.1"/>
    </source>
</evidence>
<organism evidence="1">
    <name type="scientific">marine sediment metagenome</name>
    <dbReference type="NCBI Taxonomy" id="412755"/>
    <lineage>
        <taxon>unclassified sequences</taxon>
        <taxon>metagenomes</taxon>
        <taxon>ecological metagenomes</taxon>
    </lineage>
</organism>
<dbReference type="AlphaFoldDB" id="A0A0F9T927"/>
<reference evidence="1" key="1">
    <citation type="journal article" date="2015" name="Nature">
        <title>Complex archaea that bridge the gap between prokaryotes and eukaryotes.</title>
        <authorList>
            <person name="Spang A."/>
            <person name="Saw J.H."/>
            <person name="Jorgensen S.L."/>
            <person name="Zaremba-Niedzwiedzka K."/>
            <person name="Martijn J."/>
            <person name="Lind A.E."/>
            <person name="van Eijk R."/>
            <person name="Schleper C."/>
            <person name="Guy L."/>
            <person name="Ettema T.J."/>
        </authorList>
    </citation>
    <scope>NUCLEOTIDE SEQUENCE</scope>
</reference>
<dbReference type="EMBL" id="LAZR01001859">
    <property type="protein sequence ID" value="KKN37973.1"/>
    <property type="molecule type" value="Genomic_DNA"/>
</dbReference>
<protein>
    <submittedName>
        <fullName evidence="1">Uncharacterized protein</fullName>
    </submittedName>
</protein>
<sequence length="42" mass="4983">MHNYVLIDGQWRAREDTEEFISLICLEYDLTGNLYFRQTNGG</sequence>
<proteinExistence type="predicted"/>
<gene>
    <name evidence="1" type="ORF">LCGC14_0758150</name>
</gene>
<comment type="caution">
    <text evidence="1">The sequence shown here is derived from an EMBL/GenBank/DDBJ whole genome shotgun (WGS) entry which is preliminary data.</text>
</comment>
<accession>A0A0F9T927</accession>
<name>A0A0F9T927_9ZZZZ</name>